<evidence type="ECO:0000256" key="3">
    <source>
        <dbReference type="ARBA" id="ARBA00022801"/>
    </source>
</evidence>
<dbReference type="GO" id="GO:0003677">
    <property type="term" value="F:DNA binding"/>
    <property type="evidence" value="ECO:0007669"/>
    <property type="project" value="InterPro"/>
</dbReference>
<dbReference type="Gene3D" id="1.10.10.160">
    <property type="match status" value="1"/>
</dbReference>
<dbReference type="GO" id="GO:0016887">
    <property type="term" value="F:ATP hydrolysis activity"/>
    <property type="evidence" value="ECO:0007669"/>
    <property type="project" value="RHEA"/>
</dbReference>
<dbReference type="PROSITE" id="PS51198">
    <property type="entry name" value="UVRD_HELICASE_ATP_BIND"/>
    <property type="match status" value="1"/>
</dbReference>
<evidence type="ECO:0000259" key="12">
    <source>
        <dbReference type="PROSITE" id="PS51217"/>
    </source>
</evidence>
<evidence type="ECO:0000259" key="11">
    <source>
        <dbReference type="PROSITE" id="PS51198"/>
    </source>
</evidence>
<dbReference type="EC" id="5.6.2.4" evidence="8"/>
<comment type="similarity">
    <text evidence="1">Belongs to the helicase family. UvrD subfamily.</text>
</comment>
<proteinExistence type="inferred from homology"/>
<evidence type="ECO:0000256" key="2">
    <source>
        <dbReference type="ARBA" id="ARBA00022741"/>
    </source>
</evidence>
<dbReference type="Pfam" id="PF00580">
    <property type="entry name" value="UvrD-helicase"/>
    <property type="match status" value="1"/>
</dbReference>
<keyword evidence="3 10" id="KW-0378">Hydrolase</keyword>
<dbReference type="GO" id="GO:0000725">
    <property type="term" value="P:recombinational repair"/>
    <property type="evidence" value="ECO:0007669"/>
    <property type="project" value="TreeGrafter"/>
</dbReference>
<dbReference type="Gene3D" id="3.40.50.300">
    <property type="entry name" value="P-loop containing nucleotide triphosphate hydrolases"/>
    <property type="match status" value="2"/>
</dbReference>
<dbReference type="InterPro" id="IPR013986">
    <property type="entry name" value="DExx_box_DNA_helicase_dom_sf"/>
</dbReference>
<evidence type="ECO:0000256" key="8">
    <source>
        <dbReference type="ARBA" id="ARBA00034808"/>
    </source>
</evidence>
<dbReference type="CDD" id="cd17932">
    <property type="entry name" value="DEXQc_UvrD"/>
    <property type="match status" value="1"/>
</dbReference>
<comment type="caution">
    <text evidence="13">The sequence shown here is derived from an EMBL/GenBank/DDBJ whole genome shotgun (WGS) entry which is preliminary data.</text>
</comment>
<reference evidence="13 14" key="1">
    <citation type="journal article" date="2016" name="Nat. Commun.">
        <title>Thousands of microbial genomes shed light on interconnected biogeochemical processes in an aquifer system.</title>
        <authorList>
            <person name="Anantharaman K."/>
            <person name="Brown C.T."/>
            <person name="Hug L.A."/>
            <person name="Sharon I."/>
            <person name="Castelle C.J."/>
            <person name="Probst A.J."/>
            <person name="Thomas B.C."/>
            <person name="Singh A."/>
            <person name="Wilkins M.J."/>
            <person name="Karaoz U."/>
            <person name="Brodie E.L."/>
            <person name="Williams K.H."/>
            <person name="Hubbard S.S."/>
            <person name="Banfield J.F."/>
        </authorList>
    </citation>
    <scope>NUCLEOTIDE SEQUENCE [LARGE SCALE GENOMIC DNA]</scope>
</reference>
<feature type="domain" description="UvrD-like helicase C-terminal" evidence="12">
    <location>
        <begin position="311"/>
        <end position="579"/>
    </location>
</feature>
<dbReference type="Proteomes" id="UP000176604">
    <property type="component" value="Unassembled WGS sequence"/>
</dbReference>
<protein>
    <recommendedName>
        <fullName evidence="8">DNA 3'-5' helicase</fullName>
        <ecNumber evidence="8">5.6.2.4</ecNumber>
    </recommendedName>
</protein>
<dbReference type="PANTHER" id="PTHR11070">
    <property type="entry name" value="UVRD / RECB / PCRA DNA HELICASE FAMILY MEMBER"/>
    <property type="match status" value="1"/>
</dbReference>
<dbReference type="STRING" id="1802397.A3J43_03550"/>
<dbReference type="AlphaFoldDB" id="A0A1F7UMG9"/>
<dbReference type="Gene3D" id="1.10.486.10">
    <property type="entry name" value="PCRA, domain 4"/>
    <property type="match status" value="1"/>
</dbReference>
<dbReference type="InterPro" id="IPR014016">
    <property type="entry name" value="UvrD-like_ATP-bd"/>
</dbReference>
<organism evidence="13 14">
    <name type="scientific">Candidatus Uhrbacteria bacterium RIFCSPHIGHO2_12_FULL_54_23</name>
    <dbReference type="NCBI Taxonomy" id="1802397"/>
    <lineage>
        <taxon>Bacteria</taxon>
        <taxon>Candidatus Uhriibacteriota</taxon>
    </lineage>
</organism>
<feature type="binding site" evidence="10">
    <location>
        <begin position="47"/>
        <end position="54"/>
    </location>
    <ligand>
        <name>ATP</name>
        <dbReference type="ChEBI" id="CHEBI:30616"/>
    </ligand>
</feature>
<evidence type="ECO:0000256" key="5">
    <source>
        <dbReference type="ARBA" id="ARBA00022840"/>
    </source>
</evidence>
<accession>A0A1F7UMG9</accession>
<keyword evidence="2 10" id="KW-0547">Nucleotide-binding</keyword>
<dbReference type="InterPro" id="IPR027417">
    <property type="entry name" value="P-loop_NTPase"/>
</dbReference>
<evidence type="ECO:0000313" key="14">
    <source>
        <dbReference type="Proteomes" id="UP000176604"/>
    </source>
</evidence>
<keyword evidence="4 10" id="KW-0347">Helicase</keyword>
<keyword evidence="6" id="KW-0413">Isomerase</keyword>
<evidence type="ECO:0000256" key="1">
    <source>
        <dbReference type="ARBA" id="ARBA00009922"/>
    </source>
</evidence>
<evidence type="ECO:0000256" key="7">
    <source>
        <dbReference type="ARBA" id="ARBA00034617"/>
    </source>
</evidence>
<dbReference type="PROSITE" id="PS51217">
    <property type="entry name" value="UVRD_HELICASE_CTER"/>
    <property type="match status" value="1"/>
</dbReference>
<evidence type="ECO:0000313" key="13">
    <source>
        <dbReference type="EMBL" id="OGL79476.1"/>
    </source>
</evidence>
<keyword evidence="5 10" id="KW-0067">ATP-binding</keyword>
<dbReference type="PANTHER" id="PTHR11070:SF3">
    <property type="entry name" value="DNA 3'-5' HELICASE"/>
    <property type="match status" value="1"/>
</dbReference>
<dbReference type="Pfam" id="PF13361">
    <property type="entry name" value="UvrD_C"/>
    <property type="match status" value="1"/>
</dbReference>
<evidence type="ECO:0000256" key="4">
    <source>
        <dbReference type="ARBA" id="ARBA00022806"/>
    </source>
</evidence>
<comment type="catalytic activity">
    <reaction evidence="7">
        <text>Couples ATP hydrolysis with the unwinding of duplex DNA by translocating in the 3'-5' direction.</text>
        <dbReference type="EC" id="5.6.2.4"/>
    </reaction>
</comment>
<name>A0A1F7UMG9_9BACT</name>
<gene>
    <name evidence="13" type="ORF">A3J43_03550</name>
</gene>
<dbReference type="GO" id="GO:0005524">
    <property type="term" value="F:ATP binding"/>
    <property type="evidence" value="ECO:0007669"/>
    <property type="project" value="UniProtKB-UniRule"/>
</dbReference>
<dbReference type="GO" id="GO:0005829">
    <property type="term" value="C:cytosol"/>
    <property type="evidence" value="ECO:0007669"/>
    <property type="project" value="TreeGrafter"/>
</dbReference>
<dbReference type="InterPro" id="IPR014017">
    <property type="entry name" value="DNA_helicase_UvrD-like_C"/>
</dbReference>
<feature type="domain" description="UvrD-like helicase ATP-binding" evidence="11">
    <location>
        <begin position="26"/>
        <end position="310"/>
    </location>
</feature>
<evidence type="ECO:0000256" key="6">
    <source>
        <dbReference type="ARBA" id="ARBA00023235"/>
    </source>
</evidence>
<evidence type="ECO:0000256" key="10">
    <source>
        <dbReference type="PROSITE-ProRule" id="PRU00560"/>
    </source>
</evidence>
<sequence length="677" mass="76105">MDNGVQKYRLKGAADARRPLRIAYAHELNAEQLDAVQHGDGYSLVLAGAGSGKTRTLVYRVAWLIEHGISPDRVLLLTFTNKAADEMLRRVSQLLHGDVKGMWGGTFHHVAHRILRMHAARAGFQNNFQIVDQDDAVRLVKSILASLHGGKSPLGFPKADALHRVLSYMRNSGRSLHDALADQFPQFLRHEALLDALDEAYRARLQAMQAMDFDGLLTHCVRLLEGHADVHESLARRFQYVLVDEYQDTNHLQAAFASLLSSHHRNLMVVGDDAQSIYAFRAADVGNILDFTQLHPGAKVFRLETNYRSRPEILRLANESIRNNEARYEKELKSAREGAKALPVLAEAPDVDAQAGYIIEHIQARADEGVPLQDIAVLFRASFQTLELELALAKHDIPYIKRGGLRYFEQAHVKDVLAFLRVLANPQDELAWKRMLTLYPGVGEQTAEGVWQRVQGRGDQWTQAFYDAVQDRTFSSRAQQGLAAAHDDVAALQEKSDPGAMIEDILERRYRAYAKELFDDAEERILDLETLAAFAARYDALPALLADAALGEGFKGEVGRDEHTEEDYLVLSTIHQAKGLEWKTVFVMGLVDGHFPNQKTLARPRELEEERRLFYVAVTRAKDELFLTYPETSSLAMGMLLGRPSLFVRELPKRVYQRVIIDDGRGGGSEDEEVVML</sequence>
<dbReference type="InterPro" id="IPR000212">
    <property type="entry name" value="DNA_helicase_UvrD/REP"/>
</dbReference>
<comment type="catalytic activity">
    <reaction evidence="9">
        <text>ATP + H2O = ADP + phosphate + H(+)</text>
        <dbReference type="Rhea" id="RHEA:13065"/>
        <dbReference type="ChEBI" id="CHEBI:15377"/>
        <dbReference type="ChEBI" id="CHEBI:15378"/>
        <dbReference type="ChEBI" id="CHEBI:30616"/>
        <dbReference type="ChEBI" id="CHEBI:43474"/>
        <dbReference type="ChEBI" id="CHEBI:456216"/>
        <dbReference type="EC" id="5.6.2.4"/>
    </reaction>
</comment>
<evidence type="ECO:0000256" key="9">
    <source>
        <dbReference type="ARBA" id="ARBA00048988"/>
    </source>
</evidence>
<dbReference type="SUPFAM" id="SSF52540">
    <property type="entry name" value="P-loop containing nucleoside triphosphate hydrolases"/>
    <property type="match status" value="1"/>
</dbReference>
<dbReference type="GO" id="GO:0043138">
    <property type="term" value="F:3'-5' DNA helicase activity"/>
    <property type="evidence" value="ECO:0007669"/>
    <property type="project" value="UniProtKB-EC"/>
</dbReference>
<dbReference type="EMBL" id="MGEF01000007">
    <property type="protein sequence ID" value="OGL79476.1"/>
    <property type="molecule type" value="Genomic_DNA"/>
</dbReference>